<dbReference type="AlphaFoldDB" id="A0A438MRN2"/>
<evidence type="ECO:0000313" key="3">
    <source>
        <dbReference type="Proteomes" id="UP000288859"/>
    </source>
</evidence>
<proteinExistence type="predicted"/>
<dbReference type="OrthoDB" id="4161548at2759"/>
<dbReference type="EMBL" id="NAJM01000082">
    <property type="protein sequence ID" value="RVX65767.1"/>
    <property type="molecule type" value="Genomic_DNA"/>
</dbReference>
<dbReference type="VEuPathDB" id="FungiDB:PV10_03833"/>
<accession>A0A438MRN2</accession>
<dbReference type="Proteomes" id="UP000288859">
    <property type="component" value="Unassembled WGS sequence"/>
</dbReference>
<sequence>MPWTVRNPHIRKEISSTDRKTQTGVVFHEWQIVRPRTKSEPSGIGNVEKNSRLGITVEPSQVRLKTNDDDPYTWEKTEAISHLFTQNLSEFSIKSLQKLCECIEDNCVAATWKPSSKAPRTTLRGNVQGHFVKSDVSFTARITELEKTEESLARELNEWKAQASIESEGRQKAEEEAARMEIALREAREDGGKLEGYIQKWKAEAKISSDNAAKSREVIDAILALLKEFGSNIQEESFGLKPSPQT</sequence>
<gene>
    <name evidence="2" type="ORF">B0A52_10358</name>
</gene>
<feature type="coiled-coil region" evidence="1">
    <location>
        <begin position="142"/>
        <end position="190"/>
    </location>
</feature>
<evidence type="ECO:0000313" key="2">
    <source>
        <dbReference type="EMBL" id="RVX65767.1"/>
    </source>
</evidence>
<name>A0A438MRN2_EXOME</name>
<comment type="caution">
    <text evidence="2">The sequence shown here is derived from an EMBL/GenBank/DDBJ whole genome shotgun (WGS) entry which is preliminary data.</text>
</comment>
<evidence type="ECO:0000256" key="1">
    <source>
        <dbReference type="SAM" id="Coils"/>
    </source>
</evidence>
<reference evidence="2 3" key="1">
    <citation type="submission" date="2017-03" db="EMBL/GenBank/DDBJ databases">
        <title>Genomes of endolithic fungi from Antarctica.</title>
        <authorList>
            <person name="Coleine C."/>
            <person name="Masonjones S."/>
            <person name="Stajich J.E."/>
        </authorList>
    </citation>
    <scope>NUCLEOTIDE SEQUENCE [LARGE SCALE GENOMIC DNA]</scope>
    <source>
        <strain evidence="2 3">CCFEE 6314</strain>
    </source>
</reference>
<protein>
    <submittedName>
        <fullName evidence="2">Uncharacterized protein</fullName>
    </submittedName>
</protein>
<organism evidence="2 3">
    <name type="scientific">Exophiala mesophila</name>
    <name type="common">Black yeast-like fungus</name>
    <dbReference type="NCBI Taxonomy" id="212818"/>
    <lineage>
        <taxon>Eukaryota</taxon>
        <taxon>Fungi</taxon>
        <taxon>Dikarya</taxon>
        <taxon>Ascomycota</taxon>
        <taxon>Pezizomycotina</taxon>
        <taxon>Eurotiomycetes</taxon>
        <taxon>Chaetothyriomycetidae</taxon>
        <taxon>Chaetothyriales</taxon>
        <taxon>Herpotrichiellaceae</taxon>
        <taxon>Exophiala</taxon>
    </lineage>
</organism>
<keyword evidence="1" id="KW-0175">Coiled coil</keyword>